<dbReference type="Pfam" id="PF00903">
    <property type="entry name" value="Glyoxalase"/>
    <property type="match status" value="1"/>
</dbReference>
<dbReference type="EMBL" id="BAAAFI010000042">
    <property type="protein sequence ID" value="GAA0880277.1"/>
    <property type="molecule type" value="Genomic_DNA"/>
</dbReference>
<evidence type="ECO:0000313" key="3">
    <source>
        <dbReference type="Proteomes" id="UP001500469"/>
    </source>
</evidence>
<reference evidence="2 3" key="1">
    <citation type="journal article" date="2019" name="Int. J. Syst. Evol. Microbiol.">
        <title>The Global Catalogue of Microorganisms (GCM) 10K type strain sequencing project: providing services to taxonomists for standard genome sequencing and annotation.</title>
        <authorList>
            <consortium name="The Broad Institute Genomics Platform"/>
            <consortium name="The Broad Institute Genome Sequencing Center for Infectious Disease"/>
            <person name="Wu L."/>
            <person name="Ma J."/>
        </authorList>
    </citation>
    <scope>NUCLEOTIDE SEQUENCE [LARGE SCALE GENOMIC DNA]</scope>
    <source>
        <strain evidence="2 3">JCM 16112</strain>
    </source>
</reference>
<protein>
    <recommendedName>
        <fullName evidence="1">VOC domain-containing protein</fullName>
    </recommendedName>
</protein>
<dbReference type="SUPFAM" id="SSF54593">
    <property type="entry name" value="Glyoxalase/Bleomycin resistance protein/Dihydroxybiphenyl dioxygenase"/>
    <property type="match status" value="1"/>
</dbReference>
<evidence type="ECO:0000259" key="1">
    <source>
        <dbReference type="PROSITE" id="PS51819"/>
    </source>
</evidence>
<feature type="domain" description="VOC" evidence="1">
    <location>
        <begin position="21"/>
        <end position="132"/>
    </location>
</feature>
<dbReference type="Proteomes" id="UP001500469">
    <property type="component" value="Unassembled WGS sequence"/>
</dbReference>
<accession>A0ABN1N3R0</accession>
<proteinExistence type="predicted"/>
<dbReference type="InterPro" id="IPR004360">
    <property type="entry name" value="Glyas_Fos-R_dOase_dom"/>
</dbReference>
<gene>
    <name evidence="2" type="ORF">GCM10009119_32470</name>
</gene>
<dbReference type="InterPro" id="IPR037523">
    <property type="entry name" value="VOC_core"/>
</dbReference>
<dbReference type="InterPro" id="IPR029068">
    <property type="entry name" value="Glyas_Bleomycin-R_OHBP_Dase"/>
</dbReference>
<evidence type="ECO:0000313" key="2">
    <source>
        <dbReference type="EMBL" id="GAA0880277.1"/>
    </source>
</evidence>
<dbReference type="PROSITE" id="PS51819">
    <property type="entry name" value="VOC"/>
    <property type="match status" value="1"/>
</dbReference>
<dbReference type="Gene3D" id="3.10.180.10">
    <property type="entry name" value="2,3-Dihydroxybiphenyl 1,2-Dioxygenase, domain 1"/>
    <property type="match status" value="1"/>
</dbReference>
<sequence>MWFRFTQSSLLNNYLVIDFRRIDHVLICVPLGARAAAREFYVERLKLPEISGEHPNGALWFAMGDAELHIREEDIDTRVSGRHPAFEVNDLAAAKTFLADQGIEIAFSSRIEGRDRCFFRDPWGNRFELIEFEGK</sequence>
<name>A0ABN1N3R0_9BACT</name>
<comment type="caution">
    <text evidence="2">The sequence shown here is derived from an EMBL/GenBank/DDBJ whole genome shotgun (WGS) entry which is preliminary data.</text>
</comment>
<keyword evidence="3" id="KW-1185">Reference proteome</keyword>
<organism evidence="2 3">
    <name type="scientific">Algoriphagus jejuensis</name>
    <dbReference type="NCBI Taxonomy" id="419934"/>
    <lineage>
        <taxon>Bacteria</taxon>
        <taxon>Pseudomonadati</taxon>
        <taxon>Bacteroidota</taxon>
        <taxon>Cytophagia</taxon>
        <taxon>Cytophagales</taxon>
        <taxon>Cyclobacteriaceae</taxon>
        <taxon>Algoriphagus</taxon>
    </lineage>
</organism>